<dbReference type="Proteomes" id="UP000215059">
    <property type="component" value="Unassembled WGS sequence"/>
</dbReference>
<dbReference type="OrthoDB" id="2218409at2"/>
<organism evidence="1 2">
    <name type="scientific">Fictibacillus aquaticus</name>
    <dbReference type="NCBI Taxonomy" id="2021314"/>
    <lineage>
        <taxon>Bacteria</taxon>
        <taxon>Bacillati</taxon>
        <taxon>Bacillota</taxon>
        <taxon>Bacilli</taxon>
        <taxon>Bacillales</taxon>
        <taxon>Fictibacillaceae</taxon>
        <taxon>Fictibacillus</taxon>
    </lineage>
</organism>
<comment type="caution">
    <text evidence="1">The sequence shown here is derived from an EMBL/GenBank/DDBJ whole genome shotgun (WGS) entry which is preliminary data.</text>
</comment>
<evidence type="ECO:0000313" key="1">
    <source>
        <dbReference type="EMBL" id="OYD56563.1"/>
    </source>
</evidence>
<protein>
    <submittedName>
        <fullName evidence="1">Uncharacterized protein</fullName>
    </submittedName>
</protein>
<dbReference type="EMBL" id="NOII01000011">
    <property type="protein sequence ID" value="OYD56563.1"/>
    <property type="molecule type" value="Genomic_DNA"/>
</dbReference>
<reference evidence="1 2" key="1">
    <citation type="submission" date="2017-07" db="EMBL/GenBank/DDBJ databases">
        <title>Fictibacillus sp. nov. GDSW-R2A3 Genome sequencing and assembly.</title>
        <authorList>
            <person name="Mayilraj S."/>
        </authorList>
    </citation>
    <scope>NUCLEOTIDE SEQUENCE [LARGE SCALE GENOMIC DNA]</scope>
    <source>
        <strain evidence="1 2">GDSW-R2A3</strain>
    </source>
</reference>
<evidence type="ECO:0000313" key="2">
    <source>
        <dbReference type="Proteomes" id="UP000215059"/>
    </source>
</evidence>
<sequence>MIRKGTYAKYNGKEYRFVDLDDGTVNLVSHNSEENGFIHYDNDIYIKHVNVDTLEETYIINPYAKYKGEIFGVSNAEDGKVLLATSDAELGESFQFNLVDKYFYSKKVDLIEVEIIEDILPYSID</sequence>
<dbReference type="RefSeq" id="WP_094253579.1">
    <property type="nucleotide sequence ID" value="NZ_JBHLXL010000002.1"/>
</dbReference>
<keyword evidence="2" id="KW-1185">Reference proteome</keyword>
<proteinExistence type="predicted"/>
<accession>A0A235F627</accession>
<dbReference type="AlphaFoldDB" id="A0A235F627"/>
<name>A0A235F627_9BACL</name>
<gene>
    <name evidence="1" type="ORF">CGZ90_16250</name>
</gene>